<gene>
    <name evidence="1" type="ORF">J2Z82_001930</name>
</gene>
<protein>
    <submittedName>
        <fullName evidence="1">Uncharacterized protein</fullName>
    </submittedName>
</protein>
<dbReference type="EMBL" id="JAGGKK010000009">
    <property type="protein sequence ID" value="MBP1948993.1"/>
    <property type="molecule type" value="Genomic_DNA"/>
</dbReference>
<reference evidence="1 2" key="1">
    <citation type="submission" date="2021-03" db="EMBL/GenBank/DDBJ databases">
        <title>Genomic Encyclopedia of Type Strains, Phase IV (KMG-IV): sequencing the most valuable type-strain genomes for metagenomic binning, comparative biology and taxonomic classification.</title>
        <authorList>
            <person name="Goeker M."/>
        </authorList>
    </citation>
    <scope>NUCLEOTIDE SEQUENCE [LARGE SCALE GENOMIC DNA]</scope>
    <source>
        <strain evidence="1 2">DSM 21085</strain>
    </source>
</reference>
<sequence length="111" mass="12871">MENVLLQISTFETFHSLSSDSHANRLLSNYEQGVRNLLNSDIESYDKVKGTLNEIFKSLIIYSDKELNQELFDRMTNELMPLVEQFRDETEKGLKQVSDLQKKNGKVAIEK</sequence>
<accession>A0ABS4HDP7</accession>
<name>A0ABS4HDP7_9BACI</name>
<keyword evidence="2" id="KW-1185">Reference proteome</keyword>
<proteinExistence type="predicted"/>
<evidence type="ECO:0000313" key="1">
    <source>
        <dbReference type="EMBL" id="MBP1948993.1"/>
    </source>
</evidence>
<dbReference type="Proteomes" id="UP001519328">
    <property type="component" value="Unassembled WGS sequence"/>
</dbReference>
<organism evidence="1 2">
    <name type="scientific">Virgibacillus litoralis</name>
    <dbReference type="NCBI Taxonomy" id="578221"/>
    <lineage>
        <taxon>Bacteria</taxon>
        <taxon>Bacillati</taxon>
        <taxon>Bacillota</taxon>
        <taxon>Bacilli</taxon>
        <taxon>Bacillales</taxon>
        <taxon>Bacillaceae</taxon>
        <taxon>Virgibacillus</taxon>
    </lineage>
</organism>
<evidence type="ECO:0000313" key="2">
    <source>
        <dbReference type="Proteomes" id="UP001519328"/>
    </source>
</evidence>
<dbReference type="RefSeq" id="WP_209480531.1">
    <property type="nucleotide sequence ID" value="NZ_JAGGKK010000009.1"/>
</dbReference>
<comment type="caution">
    <text evidence="1">The sequence shown here is derived from an EMBL/GenBank/DDBJ whole genome shotgun (WGS) entry which is preliminary data.</text>
</comment>